<dbReference type="RefSeq" id="WP_182330210.1">
    <property type="nucleotide sequence ID" value="NZ_CP058555.1"/>
</dbReference>
<organism evidence="2 3">
    <name type="scientific">Sphingobacterium paramultivorum</name>
    <dbReference type="NCBI Taxonomy" id="2886510"/>
    <lineage>
        <taxon>Bacteria</taxon>
        <taxon>Pseudomonadati</taxon>
        <taxon>Bacteroidota</taxon>
        <taxon>Sphingobacteriia</taxon>
        <taxon>Sphingobacteriales</taxon>
        <taxon>Sphingobacteriaceae</taxon>
        <taxon>Sphingobacterium</taxon>
    </lineage>
</organism>
<keyword evidence="1" id="KW-0732">Signal</keyword>
<dbReference type="EMBL" id="CP058555">
    <property type="protein sequence ID" value="QMV69298.1"/>
    <property type="molecule type" value="Genomic_DNA"/>
</dbReference>
<dbReference type="Proteomes" id="UP000515450">
    <property type="component" value="Chromosome"/>
</dbReference>
<reference evidence="2 3" key="1">
    <citation type="journal article" date="2020" name="G3 (Bethesda)">
        <title>CeMbio - The Caenorhabditis elegans Microbiome Resource.</title>
        <authorList>
            <person name="Dirksen P."/>
            <person name="Assie A."/>
            <person name="Zimmermann J."/>
            <person name="Zhang F."/>
            <person name="Tietje A.M."/>
            <person name="Marsh S.A."/>
            <person name="Felix M.A."/>
            <person name="Shapira M."/>
            <person name="Kaleta C."/>
            <person name="Schulenburg H."/>
            <person name="Samuel B."/>
        </authorList>
    </citation>
    <scope>NUCLEOTIDE SEQUENCE [LARGE SCALE GENOMIC DNA]</scope>
    <source>
        <strain evidence="2 3">BIGb0170</strain>
    </source>
</reference>
<evidence type="ECO:0000313" key="2">
    <source>
        <dbReference type="EMBL" id="QMV69298.1"/>
    </source>
</evidence>
<feature type="chain" id="PRO_5028860147" evidence="1">
    <location>
        <begin position="20"/>
        <end position="55"/>
    </location>
</feature>
<name>A0A7G5E5M3_9SPHI</name>
<protein>
    <submittedName>
        <fullName evidence="2">Uncharacterized protein</fullName>
    </submittedName>
</protein>
<gene>
    <name evidence="2" type="ORF">HS960_17270</name>
</gene>
<dbReference type="AlphaFoldDB" id="A0A7G5E5M3"/>
<keyword evidence="3" id="KW-1185">Reference proteome</keyword>
<evidence type="ECO:0000313" key="3">
    <source>
        <dbReference type="Proteomes" id="UP000515450"/>
    </source>
</evidence>
<evidence type="ECO:0000256" key="1">
    <source>
        <dbReference type="SAM" id="SignalP"/>
    </source>
</evidence>
<feature type="signal peptide" evidence="1">
    <location>
        <begin position="1"/>
        <end position="19"/>
    </location>
</feature>
<sequence length="55" mass="6228">MMNIKKTALLLYLSLGAYAGYAQTKWNVKAGVAFSNVDAIRNRLRYFSWLSVLVT</sequence>
<accession>A0A7G5E5M3</accession>
<proteinExistence type="predicted"/>